<protein>
    <submittedName>
        <fullName evidence="1">Uncharacterized protein</fullName>
    </submittedName>
</protein>
<reference evidence="1 2" key="1">
    <citation type="journal article" date="2016" name="Nat. Commun.">
        <title>Thousands of microbial genomes shed light on interconnected biogeochemical processes in an aquifer system.</title>
        <authorList>
            <person name="Anantharaman K."/>
            <person name="Brown C.T."/>
            <person name="Hug L.A."/>
            <person name="Sharon I."/>
            <person name="Castelle C.J."/>
            <person name="Probst A.J."/>
            <person name="Thomas B.C."/>
            <person name="Singh A."/>
            <person name="Wilkins M.J."/>
            <person name="Karaoz U."/>
            <person name="Brodie E.L."/>
            <person name="Williams K.H."/>
            <person name="Hubbard S.S."/>
            <person name="Banfield J.F."/>
        </authorList>
    </citation>
    <scope>NUCLEOTIDE SEQUENCE [LARGE SCALE GENOMIC DNA]</scope>
</reference>
<dbReference type="Proteomes" id="UP000179686">
    <property type="component" value="Unassembled WGS sequence"/>
</dbReference>
<name>A0A1F6VST2_9BACT</name>
<accession>A0A1F6VST2</accession>
<evidence type="ECO:0000313" key="2">
    <source>
        <dbReference type="Proteomes" id="UP000179686"/>
    </source>
</evidence>
<comment type="caution">
    <text evidence="1">The sequence shown here is derived from an EMBL/GenBank/DDBJ whole genome shotgun (WGS) entry which is preliminary data.</text>
</comment>
<sequence length="245" mass="28830">MCYVYGGGKFKMKEKHQIAWEEFLKYYSITKGDHVHLTALMFQGPNGVGQPSVDPIVLFENKEKKDRHSRKFPGTGFVGQYLQAGFLTNTFEKELKSFEFEKEQYEDLLHSYTEQDWMLCSEGNIFLKSEYLLFFHKALILGVLQKTGMLVELQELPFYVDVGPNEFKTQAKIYRLFFEVTAIIEPKMKNKKFYNLWRNSIKLLHPVDYCRIVESAVTDAVLKNSLHLKLLNTYRLPLYMYLNRS</sequence>
<organism evidence="1 2">
    <name type="scientific">Candidatus Nomurabacteria bacterium RIFCSPHIGHO2_02_FULL_38_15</name>
    <dbReference type="NCBI Taxonomy" id="1801752"/>
    <lineage>
        <taxon>Bacteria</taxon>
        <taxon>Candidatus Nomuraibacteriota</taxon>
    </lineage>
</organism>
<dbReference type="AlphaFoldDB" id="A0A1F6VST2"/>
<evidence type="ECO:0000313" key="1">
    <source>
        <dbReference type="EMBL" id="OGI72629.1"/>
    </source>
</evidence>
<gene>
    <name evidence="1" type="ORF">A3J61_00605</name>
</gene>
<dbReference type="STRING" id="1801752.A3J61_00605"/>
<dbReference type="EMBL" id="MFUC01000003">
    <property type="protein sequence ID" value="OGI72629.1"/>
    <property type="molecule type" value="Genomic_DNA"/>
</dbReference>
<proteinExistence type="predicted"/>